<dbReference type="EMBL" id="JFHC01000002">
    <property type="protein sequence ID" value="KDR44372.1"/>
    <property type="molecule type" value="Genomic_DNA"/>
</dbReference>
<name>A0A069PV89_9BURK</name>
<protein>
    <submittedName>
        <fullName evidence="1">Uncharacterized protein</fullName>
    </submittedName>
</protein>
<organism evidence="1 2">
    <name type="scientific">Caballeronia glathei</name>
    <dbReference type="NCBI Taxonomy" id="60547"/>
    <lineage>
        <taxon>Bacteria</taxon>
        <taxon>Pseudomonadati</taxon>
        <taxon>Pseudomonadota</taxon>
        <taxon>Betaproteobacteria</taxon>
        <taxon>Burkholderiales</taxon>
        <taxon>Burkholderiaceae</taxon>
        <taxon>Caballeronia</taxon>
    </lineage>
</organism>
<evidence type="ECO:0000313" key="2">
    <source>
        <dbReference type="Proteomes" id="UP000027466"/>
    </source>
</evidence>
<evidence type="ECO:0000313" key="1">
    <source>
        <dbReference type="EMBL" id="KDR44372.1"/>
    </source>
</evidence>
<keyword evidence="2" id="KW-1185">Reference proteome</keyword>
<dbReference type="AlphaFoldDB" id="A0A069PV89"/>
<comment type="caution">
    <text evidence="1">The sequence shown here is derived from an EMBL/GenBank/DDBJ whole genome shotgun (WGS) entry which is preliminary data.</text>
</comment>
<accession>A0A069PV89</accession>
<proteinExistence type="predicted"/>
<gene>
    <name evidence="1" type="ORF">BG61_11695</name>
</gene>
<sequence length="239" mass="26590">MVEQPHVDERERVLKRAREAAVVCARRHTARRVIMRDDQSCRIQRERPPHDFTRIDGNPGDGAARGFLREQQLMPCVEIKTHENLILTRADQELQIVLDGAGGVEQRPVAGLLGERAAAQLGYRQQLRRARRSDAAQRAQFRGGGVEDASQGTEMLQELAREVHGRPAGDARMQEQREELGVGKRGGAVCEQPLARTLTLGPVANRRDGRRGMGRRERRAGGDESQFCVHGALRGPCSI</sequence>
<reference evidence="1 2" key="1">
    <citation type="submission" date="2014-03" db="EMBL/GenBank/DDBJ databases">
        <title>Draft Genome Sequences of Four Burkholderia Strains.</title>
        <authorList>
            <person name="Liu X.Y."/>
            <person name="Li C.X."/>
            <person name="Xu J.H."/>
        </authorList>
    </citation>
    <scope>NUCLEOTIDE SEQUENCE [LARGE SCALE GENOMIC DNA]</scope>
    <source>
        <strain evidence="1 2">DSM 50014</strain>
    </source>
</reference>
<dbReference type="Proteomes" id="UP000027466">
    <property type="component" value="Unassembled WGS sequence"/>
</dbReference>